<organism evidence="2 3">
    <name type="scientific">Haemaphysalis longicornis</name>
    <name type="common">Bush tick</name>
    <dbReference type="NCBI Taxonomy" id="44386"/>
    <lineage>
        <taxon>Eukaryota</taxon>
        <taxon>Metazoa</taxon>
        <taxon>Ecdysozoa</taxon>
        <taxon>Arthropoda</taxon>
        <taxon>Chelicerata</taxon>
        <taxon>Arachnida</taxon>
        <taxon>Acari</taxon>
        <taxon>Parasitiformes</taxon>
        <taxon>Ixodida</taxon>
        <taxon>Ixodoidea</taxon>
        <taxon>Ixodidae</taxon>
        <taxon>Haemaphysalinae</taxon>
        <taxon>Haemaphysalis</taxon>
    </lineage>
</organism>
<comment type="caution">
    <text evidence="2">The sequence shown here is derived from an EMBL/GenBank/DDBJ whole genome shotgun (WGS) entry which is preliminary data.</text>
</comment>
<dbReference type="EMBL" id="JABSTR010000010">
    <property type="protein sequence ID" value="KAH9379470.1"/>
    <property type="molecule type" value="Genomic_DNA"/>
</dbReference>
<protein>
    <submittedName>
        <fullName evidence="2">Uncharacterized protein</fullName>
    </submittedName>
</protein>
<dbReference type="AlphaFoldDB" id="A0A9J6GLZ9"/>
<reference evidence="2 3" key="1">
    <citation type="journal article" date="2020" name="Cell">
        <title>Large-Scale Comparative Analyses of Tick Genomes Elucidate Their Genetic Diversity and Vector Capacities.</title>
        <authorList>
            <consortium name="Tick Genome and Microbiome Consortium (TIGMIC)"/>
            <person name="Jia N."/>
            <person name="Wang J."/>
            <person name="Shi W."/>
            <person name="Du L."/>
            <person name="Sun Y."/>
            <person name="Zhan W."/>
            <person name="Jiang J.F."/>
            <person name="Wang Q."/>
            <person name="Zhang B."/>
            <person name="Ji P."/>
            <person name="Bell-Sakyi L."/>
            <person name="Cui X.M."/>
            <person name="Yuan T.T."/>
            <person name="Jiang B.G."/>
            <person name="Yang W.F."/>
            <person name="Lam T.T."/>
            <person name="Chang Q.C."/>
            <person name="Ding S.J."/>
            <person name="Wang X.J."/>
            <person name="Zhu J.G."/>
            <person name="Ruan X.D."/>
            <person name="Zhao L."/>
            <person name="Wei J.T."/>
            <person name="Ye R.Z."/>
            <person name="Que T.C."/>
            <person name="Du C.H."/>
            <person name="Zhou Y.H."/>
            <person name="Cheng J.X."/>
            <person name="Dai P.F."/>
            <person name="Guo W.B."/>
            <person name="Han X.H."/>
            <person name="Huang E.J."/>
            <person name="Li L.F."/>
            <person name="Wei W."/>
            <person name="Gao Y.C."/>
            <person name="Liu J.Z."/>
            <person name="Shao H.Z."/>
            <person name="Wang X."/>
            <person name="Wang C.C."/>
            <person name="Yang T.C."/>
            <person name="Huo Q.B."/>
            <person name="Li W."/>
            <person name="Chen H.Y."/>
            <person name="Chen S.E."/>
            <person name="Zhou L.G."/>
            <person name="Ni X.B."/>
            <person name="Tian J.H."/>
            <person name="Sheng Y."/>
            <person name="Liu T."/>
            <person name="Pan Y.S."/>
            <person name="Xia L.Y."/>
            <person name="Li J."/>
            <person name="Zhao F."/>
            <person name="Cao W.C."/>
        </authorList>
    </citation>
    <scope>NUCLEOTIDE SEQUENCE [LARGE SCALE GENOMIC DNA]</scope>
    <source>
        <strain evidence="2">HaeL-2018</strain>
    </source>
</reference>
<accession>A0A9J6GLZ9</accession>
<evidence type="ECO:0000313" key="3">
    <source>
        <dbReference type="Proteomes" id="UP000821853"/>
    </source>
</evidence>
<gene>
    <name evidence="2" type="ORF">HPB48_012272</name>
</gene>
<keyword evidence="3" id="KW-1185">Reference proteome</keyword>
<proteinExistence type="predicted"/>
<name>A0A9J6GLZ9_HAELO</name>
<evidence type="ECO:0000313" key="2">
    <source>
        <dbReference type="EMBL" id="KAH9379470.1"/>
    </source>
</evidence>
<evidence type="ECO:0000256" key="1">
    <source>
        <dbReference type="SAM" id="MobiDB-lite"/>
    </source>
</evidence>
<sequence>MNESNQIQPTQDPASGRTLPRYDQWQQVLHARHQRKRHPQSDRPLPATPAPRKPTLPKLPANDYKIIIRPRDGLRVDARTSRQLATSIQQTSNIPMQVFCSEVITFSQPPQNLITLSTPNEACADALRKLTNIHLCTTD</sequence>
<dbReference type="Proteomes" id="UP000821853">
    <property type="component" value="Chromosome 8"/>
</dbReference>
<feature type="compositionally biased region" description="Polar residues" evidence="1">
    <location>
        <begin position="1"/>
        <end position="13"/>
    </location>
</feature>
<dbReference type="VEuPathDB" id="VectorBase:HLOH_047558"/>
<feature type="region of interest" description="Disordered" evidence="1">
    <location>
        <begin position="1"/>
        <end position="61"/>
    </location>
</feature>